<organism evidence="3 4">
    <name type="scientific">Lithohypha guttulata</name>
    <dbReference type="NCBI Taxonomy" id="1690604"/>
    <lineage>
        <taxon>Eukaryota</taxon>
        <taxon>Fungi</taxon>
        <taxon>Dikarya</taxon>
        <taxon>Ascomycota</taxon>
        <taxon>Pezizomycotina</taxon>
        <taxon>Eurotiomycetes</taxon>
        <taxon>Chaetothyriomycetidae</taxon>
        <taxon>Chaetothyriales</taxon>
        <taxon>Trichomeriaceae</taxon>
        <taxon>Lithohypha</taxon>
    </lineage>
</organism>
<feature type="region of interest" description="Disordered" evidence="1">
    <location>
        <begin position="20"/>
        <end position="76"/>
    </location>
</feature>
<keyword evidence="4" id="KW-1185">Reference proteome</keyword>
<evidence type="ECO:0000313" key="4">
    <source>
        <dbReference type="Proteomes" id="UP001345013"/>
    </source>
</evidence>
<dbReference type="EMBL" id="JAVRRG010000078">
    <property type="protein sequence ID" value="KAK5089435.1"/>
    <property type="molecule type" value="Genomic_DNA"/>
</dbReference>
<feature type="chain" id="PRO_5045516733" evidence="2">
    <location>
        <begin position="20"/>
        <end position="198"/>
    </location>
</feature>
<reference evidence="3 4" key="1">
    <citation type="submission" date="2023-08" db="EMBL/GenBank/DDBJ databases">
        <title>Black Yeasts Isolated from many extreme environments.</title>
        <authorList>
            <person name="Coleine C."/>
            <person name="Stajich J.E."/>
            <person name="Selbmann L."/>
        </authorList>
    </citation>
    <scope>NUCLEOTIDE SEQUENCE [LARGE SCALE GENOMIC DNA]</scope>
    <source>
        <strain evidence="3 4">CCFEE 5885</strain>
    </source>
</reference>
<evidence type="ECO:0000313" key="3">
    <source>
        <dbReference type="EMBL" id="KAK5089435.1"/>
    </source>
</evidence>
<comment type="caution">
    <text evidence="3">The sequence shown here is derived from an EMBL/GenBank/DDBJ whole genome shotgun (WGS) entry which is preliminary data.</text>
</comment>
<evidence type="ECO:0000256" key="1">
    <source>
        <dbReference type="SAM" id="MobiDB-lite"/>
    </source>
</evidence>
<feature type="compositionally biased region" description="Gly residues" evidence="1">
    <location>
        <begin position="45"/>
        <end position="59"/>
    </location>
</feature>
<dbReference type="Proteomes" id="UP001345013">
    <property type="component" value="Unassembled WGS sequence"/>
</dbReference>
<accession>A0ABR0K725</accession>
<evidence type="ECO:0000256" key="2">
    <source>
        <dbReference type="SAM" id="SignalP"/>
    </source>
</evidence>
<proteinExistence type="predicted"/>
<keyword evidence="2" id="KW-0732">Signal</keyword>
<gene>
    <name evidence="3" type="ORF">LTR24_006251</name>
</gene>
<feature type="signal peptide" evidence="2">
    <location>
        <begin position="1"/>
        <end position="19"/>
    </location>
</feature>
<name>A0ABR0K725_9EURO</name>
<protein>
    <submittedName>
        <fullName evidence="3">Uncharacterized protein</fullName>
    </submittedName>
</protein>
<sequence>MKFTAILAATLPVLAAASALPGPPQGEGDKPSGMGQWSGAEGQHQGHGAGQGPSSGGEGHATAGDGASAHGEHQHRDLETRANGDYHIEECTDQTKKTCKLQAVVSKGATQGLCVPALYPNQHDATVHIINPQIMCTFHEKWDCSGEERGPWTNNDPEYWMETFQGDFYRWHPAAYKCKLMTFNDVRAPPTRVREEEK</sequence>